<dbReference type="Proteomes" id="UP000603865">
    <property type="component" value="Unassembled WGS sequence"/>
</dbReference>
<evidence type="ECO:0000313" key="3">
    <source>
        <dbReference type="Proteomes" id="UP000603865"/>
    </source>
</evidence>
<dbReference type="AlphaFoldDB" id="A0A918F9P5"/>
<organism evidence="2 3">
    <name type="scientific">Deinococcus ruber</name>
    <dbReference type="NCBI Taxonomy" id="1848197"/>
    <lineage>
        <taxon>Bacteria</taxon>
        <taxon>Thermotogati</taxon>
        <taxon>Deinococcota</taxon>
        <taxon>Deinococci</taxon>
        <taxon>Deinococcales</taxon>
        <taxon>Deinococcaceae</taxon>
        <taxon>Deinococcus</taxon>
    </lineage>
</organism>
<dbReference type="EMBL" id="BMQL01000029">
    <property type="protein sequence ID" value="GGR22516.1"/>
    <property type="molecule type" value="Genomic_DNA"/>
</dbReference>
<comment type="caution">
    <text evidence="2">The sequence shown here is derived from an EMBL/GenBank/DDBJ whole genome shotgun (WGS) entry which is preliminary data.</text>
</comment>
<sequence>MKITEQSQDVLPPEPDPRASNAARHGLGSETVPTWEREAYAVHVQAVRASSGAQGYLQERLADRAALALWRLDRVARWEAGRLETEQRRFFDHLRSTKQEAESPYGSVASSPLDARPLRESMRALAQLTGESVTAFVSDPASAEHYAQGYDDEAAAWEALRAGADPASYSNDTAATLGVELLTALQEEWNLNAGRVARALLGRKATRQEAQDIADWNYEVGPGDLGGLVTEAARLAGAAWDHWLMTKQYEASSKAIKIRMIAARLPALLQQELAQSTEPKTPDLEKITRYEAHLERVLYRALHELEAARRERQGQDTPGPVRMVLDERADP</sequence>
<name>A0A918F9P5_9DEIO</name>
<evidence type="ECO:0000256" key="1">
    <source>
        <dbReference type="SAM" id="MobiDB-lite"/>
    </source>
</evidence>
<feature type="region of interest" description="Disordered" evidence="1">
    <location>
        <begin position="308"/>
        <end position="331"/>
    </location>
</feature>
<protein>
    <submittedName>
        <fullName evidence="2">Uncharacterized protein</fullName>
    </submittedName>
</protein>
<reference evidence="2" key="1">
    <citation type="journal article" date="2014" name="Int. J. Syst. Evol. Microbiol.">
        <title>Complete genome sequence of Corynebacterium casei LMG S-19264T (=DSM 44701T), isolated from a smear-ripened cheese.</title>
        <authorList>
            <consortium name="US DOE Joint Genome Institute (JGI-PGF)"/>
            <person name="Walter F."/>
            <person name="Albersmeier A."/>
            <person name="Kalinowski J."/>
            <person name="Ruckert C."/>
        </authorList>
    </citation>
    <scope>NUCLEOTIDE SEQUENCE</scope>
    <source>
        <strain evidence="2">JCM 31311</strain>
    </source>
</reference>
<accession>A0A918F9P5</accession>
<gene>
    <name evidence="2" type="ORF">GCM10008957_38180</name>
</gene>
<proteinExistence type="predicted"/>
<dbReference type="RefSeq" id="WP_189092101.1">
    <property type="nucleotide sequence ID" value="NZ_BMQL01000029.1"/>
</dbReference>
<keyword evidence="3" id="KW-1185">Reference proteome</keyword>
<feature type="region of interest" description="Disordered" evidence="1">
    <location>
        <begin position="1"/>
        <end position="26"/>
    </location>
</feature>
<evidence type="ECO:0000313" key="2">
    <source>
        <dbReference type="EMBL" id="GGR22516.1"/>
    </source>
</evidence>
<reference evidence="2" key="2">
    <citation type="submission" date="2020-09" db="EMBL/GenBank/DDBJ databases">
        <authorList>
            <person name="Sun Q."/>
            <person name="Ohkuma M."/>
        </authorList>
    </citation>
    <scope>NUCLEOTIDE SEQUENCE</scope>
    <source>
        <strain evidence="2">JCM 31311</strain>
    </source>
</reference>